<accession>A0A6A1VCF4</accession>
<dbReference type="AlphaFoldDB" id="A0A6A1VCF4"/>
<keyword evidence="2" id="KW-1185">Reference proteome</keyword>
<dbReference type="EMBL" id="RXIC02000024">
    <property type="protein sequence ID" value="KAB1209487.1"/>
    <property type="molecule type" value="Genomic_DNA"/>
</dbReference>
<evidence type="ECO:0000313" key="2">
    <source>
        <dbReference type="Proteomes" id="UP000516437"/>
    </source>
</evidence>
<evidence type="ECO:0000313" key="1">
    <source>
        <dbReference type="EMBL" id="KAB1209487.1"/>
    </source>
</evidence>
<organism evidence="1 2">
    <name type="scientific">Morella rubra</name>
    <name type="common">Chinese bayberry</name>
    <dbReference type="NCBI Taxonomy" id="262757"/>
    <lineage>
        <taxon>Eukaryota</taxon>
        <taxon>Viridiplantae</taxon>
        <taxon>Streptophyta</taxon>
        <taxon>Embryophyta</taxon>
        <taxon>Tracheophyta</taxon>
        <taxon>Spermatophyta</taxon>
        <taxon>Magnoliopsida</taxon>
        <taxon>eudicotyledons</taxon>
        <taxon>Gunneridae</taxon>
        <taxon>Pentapetalae</taxon>
        <taxon>rosids</taxon>
        <taxon>fabids</taxon>
        <taxon>Fagales</taxon>
        <taxon>Myricaceae</taxon>
        <taxon>Morella</taxon>
    </lineage>
</organism>
<name>A0A6A1VCF4_9ROSI</name>
<sequence length="278" mass="31156">MPAQIQEVSLSYPARSLQWSEPLSRLGFLGVQCQLVKINVVKLNYAAYQMYGCSKENITSNGHDRSAAHASEFGNCWKSSNFGASTLARGQRAGALEIAGLKVQQFPVSSAQAHRRTGAARRCFGNCWTKIQQFQVSFAQADWRAGNDTPAPAIDDTEIAGLKVDLQRINEQPFEQPKKKGRGPAKGTEFDKLRKLAKIPLRVKENASGDSKLTLMKLKLLQGDFVLDWDRFEDQECVKTQLQVSFRQYRYKLHRIYKKFNNTDIARANPPDDVSAAA</sequence>
<dbReference type="Proteomes" id="UP000516437">
    <property type="component" value="Chromosome 6"/>
</dbReference>
<proteinExistence type="predicted"/>
<gene>
    <name evidence="1" type="ORF">CJ030_MR6G028228</name>
</gene>
<comment type="caution">
    <text evidence="1">The sequence shown here is derived from an EMBL/GenBank/DDBJ whole genome shotgun (WGS) entry which is preliminary data.</text>
</comment>
<protein>
    <submittedName>
        <fullName evidence="1">Uncharacterized protein</fullName>
    </submittedName>
</protein>
<reference evidence="1 2" key="1">
    <citation type="journal article" date="2019" name="Plant Biotechnol. J.">
        <title>The red bayberry genome and genetic basis of sex determination.</title>
        <authorList>
            <person name="Jia H.M."/>
            <person name="Jia H.J."/>
            <person name="Cai Q.L."/>
            <person name="Wang Y."/>
            <person name="Zhao H.B."/>
            <person name="Yang W.F."/>
            <person name="Wang G.Y."/>
            <person name="Li Y.H."/>
            <person name="Zhan D.L."/>
            <person name="Shen Y.T."/>
            <person name="Niu Q.F."/>
            <person name="Chang L."/>
            <person name="Qiu J."/>
            <person name="Zhao L."/>
            <person name="Xie H.B."/>
            <person name="Fu W.Y."/>
            <person name="Jin J."/>
            <person name="Li X.W."/>
            <person name="Jiao Y."/>
            <person name="Zhou C.C."/>
            <person name="Tu T."/>
            <person name="Chai C.Y."/>
            <person name="Gao J.L."/>
            <person name="Fan L.J."/>
            <person name="van de Weg E."/>
            <person name="Wang J.Y."/>
            <person name="Gao Z.S."/>
        </authorList>
    </citation>
    <scope>NUCLEOTIDE SEQUENCE [LARGE SCALE GENOMIC DNA]</scope>
    <source>
        <tissue evidence="1">Leaves</tissue>
    </source>
</reference>